<organism evidence="3 4">
    <name type="scientific">Phaseolus angularis</name>
    <name type="common">Azuki bean</name>
    <name type="synonym">Vigna angularis</name>
    <dbReference type="NCBI Taxonomy" id="3914"/>
    <lineage>
        <taxon>Eukaryota</taxon>
        <taxon>Viridiplantae</taxon>
        <taxon>Streptophyta</taxon>
        <taxon>Embryophyta</taxon>
        <taxon>Tracheophyta</taxon>
        <taxon>Spermatophyta</taxon>
        <taxon>Magnoliopsida</taxon>
        <taxon>eudicotyledons</taxon>
        <taxon>Gunneridae</taxon>
        <taxon>Pentapetalae</taxon>
        <taxon>rosids</taxon>
        <taxon>fabids</taxon>
        <taxon>Fabales</taxon>
        <taxon>Fabaceae</taxon>
        <taxon>Papilionoideae</taxon>
        <taxon>50 kb inversion clade</taxon>
        <taxon>NPAAA clade</taxon>
        <taxon>indigoferoid/millettioid clade</taxon>
        <taxon>Phaseoleae</taxon>
        <taxon>Vigna</taxon>
    </lineage>
</organism>
<comment type="caution">
    <text evidence="3">The sequence shown here is derived from an EMBL/GenBank/DDBJ whole genome shotgun (WGS) entry which is preliminary data.</text>
</comment>
<dbReference type="EMBL" id="JABFOF010000011">
    <property type="protein sequence ID" value="KAG2372528.1"/>
    <property type="molecule type" value="Genomic_DNA"/>
</dbReference>
<feature type="chain" id="PRO_5035752179" evidence="2">
    <location>
        <begin position="36"/>
        <end position="101"/>
    </location>
</feature>
<dbReference type="AlphaFoldDB" id="A0A8T0JI87"/>
<accession>A0A8T0JI87</accession>
<protein>
    <submittedName>
        <fullName evidence="3">Uncharacterized protein</fullName>
    </submittedName>
</protein>
<feature type="region of interest" description="Disordered" evidence="1">
    <location>
        <begin position="34"/>
        <end position="101"/>
    </location>
</feature>
<proteinExistence type="predicted"/>
<feature type="signal peptide" evidence="2">
    <location>
        <begin position="1"/>
        <end position="35"/>
    </location>
</feature>
<reference evidence="3 4" key="1">
    <citation type="submission" date="2020-05" db="EMBL/GenBank/DDBJ databases">
        <title>Vigna angularis (adzuki bean) Var. LongXiaoDou No. 4 denovo assembly.</title>
        <authorList>
            <person name="Xiang H."/>
        </authorList>
    </citation>
    <scope>NUCLEOTIDE SEQUENCE [LARGE SCALE GENOMIC DNA]</scope>
    <source>
        <tissue evidence="3">Leaf</tissue>
    </source>
</reference>
<feature type="compositionally biased region" description="Pro residues" evidence="1">
    <location>
        <begin position="53"/>
        <end position="76"/>
    </location>
</feature>
<sequence>MALVWVLACKLMANSLLCLVVLVLLALILSPQGLAESESDTYYKPPHKYKPPVYKPKPPIYKPKPPVYKPKPPVYKPKPKPKPYYKPPYGKHPPVEENGHF</sequence>
<evidence type="ECO:0000256" key="1">
    <source>
        <dbReference type="SAM" id="MobiDB-lite"/>
    </source>
</evidence>
<evidence type="ECO:0000313" key="3">
    <source>
        <dbReference type="EMBL" id="KAG2372528.1"/>
    </source>
</evidence>
<keyword evidence="2" id="KW-0732">Signal</keyword>
<evidence type="ECO:0000256" key="2">
    <source>
        <dbReference type="SAM" id="SignalP"/>
    </source>
</evidence>
<gene>
    <name evidence="3" type="ORF">HKW66_Vig0206030</name>
</gene>
<evidence type="ECO:0000313" key="4">
    <source>
        <dbReference type="Proteomes" id="UP000743370"/>
    </source>
</evidence>
<name>A0A8T0JI87_PHAAN</name>
<dbReference type="Proteomes" id="UP000743370">
    <property type="component" value="Unassembled WGS sequence"/>
</dbReference>